<evidence type="ECO:0000256" key="1">
    <source>
        <dbReference type="SAM" id="MobiDB-lite"/>
    </source>
</evidence>
<feature type="non-terminal residue" evidence="2">
    <location>
        <position position="1"/>
    </location>
</feature>
<reference evidence="2" key="1">
    <citation type="submission" date="2020-02" db="EMBL/GenBank/DDBJ databases">
        <authorList>
            <person name="Meier V. D."/>
        </authorList>
    </citation>
    <scope>NUCLEOTIDE SEQUENCE</scope>
    <source>
        <strain evidence="2">AVDCRST_MAG26</strain>
    </source>
</reference>
<gene>
    <name evidence="2" type="ORF">AVDCRST_MAG26-3409</name>
</gene>
<feature type="non-terminal residue" evidence="2">
    <location>
        <position position="37"/>
    </location>
</feature>
<evidence type="ECO:0000313" key="2">
    <source>
        <dbReference type="EMBL" id="CAA9281546.1"/>
    </source>
</evidence>
<name>A0A6J4JLC0_9CHLR</name>
<dbReference type="EMBL" id="CADCTK010000798">
    <property type="protein sequence ID" value="CAA9281546.1"/>
    <property type="molecule type" value="Genomic_DNA"/>
</dbReference>
<feature type="region of interest" description="Disordered" evidence="1">
    <location>
        <begin position="1"/>
        <end position="37"/>
    </location>
</feature>
<organism evidence="2">
    <name type="scientific">uncultured Chloroflexia bacterium</name>
    <dbReference type="NCBI Taxonomy" id="1672391"/>
    <lineage>
        <taxon>Bacteria</taxon>
        <taxon>Bacillati</taxon>
        <taxon>Chloroflexota</taxon>
        <taxon>Chloroflexia</taxon>
        <taxon>environmental samples</taxon>
    </lineage>
</organism>
<accession>A0A6J4JLC0</accession>
<proteinExistence type="predicted"/>
<sequence>DGKGTPTAATCSLPASTPSPTISTAAVLPTSHRPSRR</sequence>
<feature type="compositionally biased region" description="Polar residues" evidence="1">
    <location>
        <begin position="7"/>
        <end position="24"/>
    </location>
</feature>
<dbReference type="AlphaFoldDB" id="A0A6J4JLC0"/>
<protein>
    <submittedName>
        <fullName evidence="2">Uncharacterized protein</fullName>
    </submittedName>
</protein>